<keyword evidence="6" id="KW-1015">Disulfide bond</keyword>
<dbReference type="Pfam" id="PF12032">
    <property type="entry name" value="CLIP"/>
    <property type="match status" value="1"/>
</dbReference>
<evidence type="ECO:0000259" key="10">
    <source>
        <dbReference type="PROSITE" id="PS50240"/>
    </source>
</evidence>
<evidence type="ECO:0000313" key="12">
    <source>
        <dbReference type="Proteomes" id="UP000076407"/>
    </source>
</evidence>
<comment type="subcellular location">
    <subcellularLocation>
        <location evidence="1 9">Secreted</location>
    </subcellularLocation>
</comment>
<dbReference type="STRING" id="34691.A0A182X7T9"/>
<keyword evidence="9" id="KW-0720">Serine protease</keyword>
<evidence type="ECO:0000256" key="1">
    <source>
        <dbReference type="ARBA" id="ARBA00004613"/>
    </source>
</evidence>
<proteinExistence type="inferred from homology"/>
<dbReference type="Pfam" id="PF00089">
    <property type="entry name" value="Trypsin"/>
    <property type="match status" value="1"/>
</dbReference>
<keyword evidence="9" id="KW-0378">Hydrolase</keyword>
<dbReference type="InterPro" id="IPR051487">
    <property type="entry name" value="Ser/Thr_Proteases_Immune/Dev"/>
</dbReference>
<name>A0A182X7T9_ANOQN</name>
<comment type="domain">
    <text evidence="9">The clip domain consists of 35-55 residues which are 'knitted' together usually by 3 conserved disulfide bonds forming a clip-like compact structure.</text>
</comment>
<dbReference type="SUPFAM" id="SSF50494">
    <property type="entry name" value="Trypsin-like serine proteases"/>
    <property type="match status" value="1"/>
</dbReference>
<reference evidence="11" key="1">
    <citation type="submission" date="2020-05" db="UniProtKB">
        <authorList>
            <consortium name="EnsemblMetazoa"/>
        </authorList>
    </citation>
    <scope>IDENTIFICATION</scope>
    <source>
        <strain evidence="11">SANGQUA</strain>
    </source>
</reference>
<sequence length="400" mass="44100">MCPQRVIDFKLVKNSVVFSTIFCDCCICRGSMGNDFIVLLCIMLSFAEGKVSFGRGPSCRTSTGTQGWCVSLKHCPKLKVIDEKPYISRHEMHLLIGASGACPVNSEQYCCAEADIRRRSRTTVKVPMPEPDEDNSILDTDSCLQTHLGMDSGSIGRASLDSSFGVFIAYKGRRSRCAGSLITPEYVLTAAHCVKKPQGMMLYVSALHVKHDTVSGGYQGDVEPMYVREAIIHEQYNTTTRDHDIALLRLNGSVTQEGNSPSPICIPMGKKHDPVASVGYTLSCFGWGLNAYGKPNDSKQWMTLERISLELCQARMDSLRVALAGRVIISERNICTITITGNDAFSGFSGGPLMYRKDGTWYLIGLINYGVGATSSEFPVVSLNVQQYTDWILDNIQQRH</sequence>
<organism evidence="11 12">
    <name type="scientific">Anopheles quadriannulatus</name>
    <name type="common">Mosquito</name>
    <dbReference type="NCBI Taxonomy" id="34691"/>
    <lineage>
        <taxon>Eukaryota</taxon>
        <taxon>Metazoa</taxon>
        <taxon>Ecdysozoa</taxon>
        <taxon>Arthropoda</taxon>
        <taxon>Hexapoda</taxon>
        <taxon>Insecta</taxon>
        <taxon>Pterygota</taxon>
        <taxon>Neoptera</taxon>
        <taxon>Endopterygota</taxon>
        <taxon>Diptera</taxon>
        <taxon>Nematocera</taxon>
        <taxon>Culicoidea</taxon>
        <taxon>Culicidae</taxon>
        <taxon>Anophelinae</taxon>
        <taxon>Anopheles</taxon>
    </lineage>
</organism>
<dbReference type="EC" id="3.4.21.-" evidence="9"/>
<comment type="similarity">
    <text evidence="8 9">Belongs to the peptidase S1 family. CLIP subfamily.</text>
</comment>
<dbReference type="SMART" id="SM00020">
    <property type="entry name" value="Tryp_SPc"/>
    <property type="match status" value="1"/>
</dbReference>
<protein>
    <recommendedName>
        <fullName evidence="9">CLIP domain-containing serine protease</fullName>
        <ecNumber evidence="9">3.4.21.-</ecNumber>
    </recommendedName>
</protein>
<evidence type="ECO:0000313" key="11">
    <source>
        <dbReference type="EnsemblMetazoa" id="AQUA005875-PA"/>
    </source>
</evidence>
<keyword evidence="3" id="KW-0399">Innate immunity</keyword>
<feature type="domain" description="Peptidase S1" evidence="10">
    <location>
        <begin position="150"/>
        <end position="397"/>
    </location>
</feature>
<keyword evidence="9" id="KW-0645">Protease</keyword>
<dbReference type="EnsemblMetazoa" id="AQUA005875-RA">
    <property type="protein sequence ID" value="AQUA005875-PA"/>
    <property type="gene ID" value="AQUA005875"/>
</dbReference>
<dbReference type="InterPro" id="IPR018114">
    <property type="entry name" value="TRYPSIN_HIS"/>
</dbReference>
<accession>A0A182X7T9</accession>
<keyword evidence="4" id="KW-0732">Signal</keyword>
<evidence type="ECO:0000256" key="9">
    <source>
        <dbReference type="RuleBase" id="RU366078"/>
    </source>
</evidence>
<dbReference type="Gene3D" id="2.40.10.10">
    <property type="entry name" value="Trypsin-like serine proteases"/>
    <property type="match status" value="1"/>
</dbReference>
<dbReference type="AlphaFoldDB" id="A0A182X7T9"/>
<dbReference type="Proteomes" id="UP000076407">
    <property type="component" value="Unassembled WGS sequence"/>
</dbReference>
<dbReference type="InterPro" id="IPR001254">
    <property type="entry name" value="Trypsin_dom"/>
</dbReference>
<keyword evidence="5" id="KW-0391">Immunity</keyword>
<dbReference type="InterPro" id="IPR001314">
    <property type="entry name" value="Peptidase_S1A"/>
</dbReference>
<dbReference type="VEuPathDB" id="VectorBase:AQUA005875"/>
<dbReference type="GO" id="GO:0005576">
    <property type="term" value="C:extracellular region"/>
    <property type="evidence" value="ECO:0007669"/>
    <property type="project" value="UniProtKB-SubCell"/>
</dbReference>
<evidence type="ECO:0000256" key="5">
    <source>
        <dbReference type="ARBA" id="ARBA00022859"/>
    </source>
</evidence>
<dbReference type="GO" id="GO:0006508">
    <property type="term" value="P:proteolysis"/>
    <property type="evidence" value="ECO:0007669"/>
    <property type="project" value="UniProtKB-KW"/>
</dbReference>
<keyword evidence="12" id="KW-1185">Reference proteome</keyword>
<dbReference type="InterPro" id="IPR009003">
    <property type="entry name" value="Peptidase_S1_PA"/>
</dbReference>
<evidence type="ECO:0000256" key="6">
    <source>
        <dbReference type="ARBA" id="ARBA00023157"/>
    </source>
</evidence>
<dbReference type="CDD" id="cd00190">
    <property type="entry name" value="Tryp_SPc"/>
    <property type="match status" value="1"/>
</dbReference>
<dbReference type="InterPro" id="IPR022700">
    <property type="entry name" value="CLIP"/>
</dbReference>
<dbReference type="PANTHER" id="PTHR24256">
    <property type="entry name" value="TRYPTASE-RELATED"/>
    <property type="match status" value="1"/>
</dbReference>
<evidence type="ECO:0000256" key="4">
    <source>
        <dbReference type="ARBA" id="ARBA00022729"/>
    </source>
</evidence>
<dbReference type="InterPro" id="IPR043504">
    <property type="entry name" value="Peptidase_S1_PA_chymotrypsin"/>
</dbReference>
<keyword evidence="2 9" id="KW-0964">Secreted</keyword>
<dbReference type="GO" id="GO:0045087">
    <property type="term" value="P:innate immune response"/>
    <property type="evidence" value="ECO:0007669"/>
    <property type="project" value="UniProtKB-KW"/>
</dbReference>
<evidence type="ECO:0000256" key="3">
    <source>
        <dbReference type="ARBA" id="ARBA00022588"/>
    </source>
</evidence>
<evidence type="ECO:0000256" key="7">
    <source>
        <dbReference type="ARBA" id="ARBA00023180"/>
    </source>
</evidence>
<dbReference type="GO" id="GO:0004252">
    <property type="term" value="F:serine-type endopeptidase activity"/>
    <property type="evidence" value="ECO:0007669"/>
    <property type="project" value="UniProtKB-UniRule"/>
</dbReference>
<dbReference type="PRINTS" id="PR00722">
    <property type="entry name" value="CHYMOTRYPSIN"/>
</dbReference>
<evidence type="ECO:0000256" key="2">
    <source>
        <dbReference type="ARBA" id="ARBA00022525"/>
    </source>
</evidence>
<dbReference type="PROSITE" id="PS00134">
    <property type="entry name" value="TRYPSIN_HIS"/>
    <property type="match status" value="1"/>
</dbReference>
<dbReference type="PROSITE" id="PS50240">
    <property type="entry name" value="TRYPSIN_DOM"/>
    <property type="match status" value="1"/>
</dbReference>
<keyword evidence="7" id="KW-0325">Glycoprotein</keyword>
<evidence type="ECO:0000256" key="8">
    <source>
        <dbReference type="ARBA" id="ARBA00024195"/>
    </source>
</evidence>